<reference evidence="1 2" key="1">
    <citation type="submission" date="2016-03" db="EMBL/GenBank/DDBJ databases">
        <authorList>
            <person name="Ploux O."/>
        </authorList>
    </citation>
    <scope>NUCLEOTIDE SEQUENCE [LARGE SCALE GENOMIC DNA]</scope>
    <source>
        <strain evidence="1 2">BER2</strain>
    </source>
</reference>
<dbReference type="PANTHER" id="PTHR42194:SF1">
    <property type="entry name" value="UPF0276 PROTEIN HI_1600"/>
    <property type="match status" value="1"/>
</dbReference>
<dbReference type="InterPro" id="IPR036237">
    <property type="entry name" value="Xyl_isomerase-like_sf"/>
</dbReference>
<dbReference type="SUPFAM" id="SSF51658">
    <property type="entry name" value="Xylose isomerase-like"/>
    <property type="match status" value="1"/>
</dbReference>
<comment type="caution">
    <text evidence="1">The sequence shown here is derived from an EMBL/GenBank/DDBJ whole genome shotgun (WGS) entry which is preliminary data.</text>
</comment>
<dbReference type="EMBL" id="LUKF01000016">
    <property type="protein sequence ID" value="KYG62054.1"/>
    <property type="molecule type" value="Genomic_DNA"/>
</dbReference>
<gene>
    <name evidence="1" type="ORF">AZI85_07585</name>
</gene>
<dbReference type="InterPro" id="IPR007801">
    <property type="entry name" value="MbnB/TglH/ChrH"/>
</dbReference>
<sequence>MHPSSRTHKVGLGLRQPHYSYLETRPQTEAAWFEAITENYLNSRGRPLEMLKLIRQDYPVALHGLSMNIGCPEGLRLDYLQKLRELIEHVEPFIVSDHLCWTGSPDQNLHDLLPLPFTEDSIETLVNNIDFVQNFLRRPLILENISTYISYRSNEMNEWDFISEVSRRSGCGLLLDMNNVYVNSYNHGFDPNYFLNHIPLDRVVQVHMSGPTKFEDILFDNHGQEIPEQIWDLFKLMAPKIRHLPILIERDEDIPDFKELEVEVMKAVYILEGSHESERSTEPV</sequence>
<dbReference type="OrthoDB" id="5289525at2"/>
<dbReference type="NCBIfam" id="NF003818">
    <property type="entry name" value="PRK05409.1"/>
    <property type="match status" value="1"/>
</dbReference>
<dbReference type="Gene3D" id="3.20.20.150">
    <property type="entry name" value="Divalent-metal-dependent TIM barrel enzymes"/>
    <property type="match status" value="1"/>
</dbReference>
<dbReference type="Pfam" id="PF05114">
    <property type="entry name" value="MbnB_TglH_ChrH"/>
    <property type="match status" value="1"/>
</dbReference>
<dbReference type="Proteomes" id="UP000075391">
    <property type="component" value="Unassembled WGS sequence"/>
</dbReference>
<name>A0A150WGG2_BDEBC</name>
<dbReference type="PANTHER" id="PTHR42194">
    <property type="entry name" value="UPF0276 PROTEIN HI_1600"/>
    <property type="match status" value="1"/>
</dbReference>
<protein>
    <submittedName>
        <fullName evidence="1">Uncharacterized protein</fullName>
    </submittedName>
</protein>
<dbReference type="AlphaFoldDB" id="A0A150WGG2"/>
<accession>A0A150WGG2</accession>
<evidence type="ECO:0000313" key="1">
    <source>
        <dbReference type="EMBL" id="KYG62054.1"/>
    </source>
</evidence>
<organism evidence="1 2">
    <name type="scientific">Bdellovibrio bacteriovorus</name>
    <dbReference type="NCBI Taxonomy" id="959"/>
    <lineage>
        <taxon>Bacteria</taxon>
        <taxon>Pseudomonadati</taxon>
        <taxon>Bdellovibrionota</taxon>
        <taxon>Bdellovibrionia</taxon>
        <taxon>Bdellovibrionales</taxon>
        <taxon>Pseudobdellovibrionaceae</taxon>
        <taxon>Bdellovibrio</taxon>
    </lineage>
</organism>
<evidence type="ECO:0000313" key="2">
    <source>
        <dbReference type="Proteomes" id="UP000075391"/>
    </source>
</evidence>
<proteinExistence type="predicted"/>
<dbReference type="RefSeq" id="WP_063244167.1">
    <property type="nucleotide sequence ID" value="NZ_CP168967.1"/>
</dbReference>